<name>A0AAN9ILF6_CLITE</name>
<dbReference type="EMBL" id="JAYKXN010000006">
    <property type="protein sequence ID" value="KAK7280376.1"/>
    <property type="molecule type" value="Genomic_DNA"/>
</dbReference>
<reference evidence="2 3" key="1">
    <citation type="submission" date="2024-01" db="EMBL/GenBank/DDBJ databases">
        <title>The genomes of 5 underutilized Papilionoideae crops provide insights into root nodulation and disease resistance.</title>
        <authorList>
            <person name="Yuan L."/>
        </authorList>
    </citation>
    <scope>NUCLEOTIDE SEQUENCE [LARGE SCALE GENOMIC DNA]</scope>
    <source>
        <strain evidence="2">LY-2023</strain>
        <tissue evidence="2">Leaf</tissue>
    </source>
</reference>
<protein>
    <submittedName>
        <fullName evidence="2">Uncharacterized protein</fullName>
    </submittedName>
</protein>
<accession>A0AAN9ILF6</accession>
<comment type="caution">
    <text evidence="2">The sequence shown here is derived from an EMBL/GenBank/DDBJ whole genome shotgun (WGS) entry which is preliminary data.</text>
</comment>
<sequence length="75" mass="6866">MDGKGGSGGSGGKGGGAQGGGGGSSNKGPSGGGGGGSGGYMKAPGGDGAYISREAFENNPQGYFSGLHAEQKGNK</sequence>
<dbReference type="AlphaFoldDB" id="A0AAN9ILF6"/>
<evidence type="ECO:0000313" key="2">
    <source>
        <dbReference type="EMBL" id="KAK7280376.1"/>
    </source>
</evidence>
<feature type="region of interest" description="Disordered" evidence="1">
    <location>
        <begin position="1"/>
        <end position="54"/>
    </location>
</feature>
<dbReference type="PANTHER" id="PTHR33333">
    <property type="entry name" value="ERYTHROCYTE MEMBRANE PROTEIN 1-LIKE"/>
    <property type="match status" value="1"/>
</dbReference>
<gene>
    <name evidence="2" type="ORF">RJT34_25440</name>
</gene>
<dbReference type="InterPro" id="IPR039926">
    <property type="entry name" value="Egg_app_1"/>
</dbReference>
<feature type="compositionally biased region" description="Gly residues" evidence="1">
    <location>
        <begin position="1"/>
        <end position="39"/>
    </location>
</feature>
<dbReference type="Proteomes" id="UP001359559">
    <property type="component" value="Unassembled WGS sequence"/>
</dbReference>
<proteinExistence type="predicted"/>
<evidence type="ECO:0000313" key="3">
    <source>
        <dbReference type="Proteomes" id="UP001359559"/>
    </source>
</evidence>
<dbReference type="PANTHER" id="PTHR33333:SF32">
    <property type="entry name" value="PSAD1"/>
    <property type="match status" value="1"/>
</dbReference>
<keyword evidence="3" id="KW-1185">Reference proteome</keyword>
<organism evidence="2 3">
    <name type="scientific">Clitoria ternatea</name>
    <name type="common">Butterfly pea</name>
    <dbReference type="NCBI Taxonomy" id="43366"/>
    <lineage>
        <taxon>Eukaryota</taxon>
        <taxon>Viridiplantae</taxon>
        <taxon>Streptophyta</taxon>
        <taxon>Embryophyta</taxon>
        <taxon>Tracheophyta</taxon>
        <taxon>Spermatophyta</taxon>
        <taxon>Magnoliopsida</taxon>
        <taxon>eudicotyledons</taxon>
        <taxon>Gunneridae</taxon>
        <taxon>Pentapetalae</taxon>
        <taxon>rosids</taxon>
        <taxon>fabids</taxon>
        <taxon>Fabales</taxon>
        <taxon>Fabaceae</taxon>
        <taxon>Papilionoideae</taxon>
        <taxon>50 kb inversion clade</taxon>
        <taxon>NPAAA clade</taxon>
        <taxon>indigoferoid/millettioid clade</taxon>
        <taxon>Phaseoleae</taxon>
        <taxon>Clitoria</taxon>
    </lineage>
</organism>
<evidence type="ECO:0000256" key="1">
    <source>
        <dbReference type="SAM" id="MobiDB-lite"/>
    </source>
</evidence>